<feature type="signal peptide" evidence="2">
    <location>
        <begin position="1"/>
        <end position="18"/>
    </location>
</feature>
<feature type="domain" description="Transferrin-binding protein B C-lobe/N-lobe beta-barrel" evidence="3">
    <location>
        <begin position="94"/>
        <end position="203"/>
    </location>
</feature>
<dbReference type="PROSITE" id="PS51257">
    <property type="entry name" value="PROKAR_LIPOPROTEIN"/>
    <property type="match status" value="1"/>
</dbReference>
<reference evidence="4 5" key="1">
    <citation type="submission" date="2018-05" db="EMBL/GenBank/DDBJ databases">
        <title>Draft Genome Sequences for a Diverse set of 7 Haemophilus Species.</title>
        <authorList>
            <person name="Nichols M."/>
            <person name="Topaz N."/>
            <person name="Wang X."/>
            <person name="Wang X."/>
            <person name="Boxrud D."/>
        </authorList>
    </citation>
    <scope>NUCLEOTIDE SEQUENCE [LARGE SCALE GENOMIC DNA]</scope>
    <source>
        <strain evidence="4 5">C2002001239</strain>
    </source>
</reference>
<accession>A0A369YM14</accession>
<feature type="region of interest" description="Disordered" evidence="1">
    <location>
        <begin position="21"/>
        <end position="44"/>
    </location>
</feature>
<dbReference type="InterPro" id="IPR001677">
    <property type="entry name" value="TbpB_B_D"/>
</dbReference>
<organism evidence="4 5">
    <name type="scientific">Haemophilus sputorum</name>
    <dbReference type="NCBI Taxonomy" id="1078480"/>
    <lineage>
        <taxon>Bacteria</taxon>
        <taxon>Pseudomonadati</taxon>
        <taxon>Pseudomonadota</taxon>
        <taxon>Gammaproteobacteria</taxon>
        <taxon>Pasteurellales</taxon>
        <taxon>Pasteurellaceae</taxon>
        <taxon>Haemophilus</taxon>
    </lineage>
</organism>
<dbReference type="Pfam" id="PF01298">
    <property type="entry name" value="TbpB_B_D"/>
    <property type="match status" value="1"/>
</dbReference>
<keyword evidence="2" id="KW-0732">Signal</keyword>
<dbReference type="SUPFAM" id="SSF56925">
    <property type="entry name" value="OMPA-like"/>
    <property type="match status" value="1"/>
</dbReference>
<gene>
    <name evidence="4" type="ORF">DPV93_01460</name>
</gene>
<name>A0A369YM14_9PAST</name>
<evidence type="ECO:0000259" key="3">
    <source>
        <dbReference type="Pfam" id="PF01298"/>
    </source>
</evidence>
<evidence type="ECO:0000256" key="1">
    <source>
        <dbReference type="SAM" id="MobiDB-lite"/>
    </source>
</evidence>
<dbReference type="AlphaFoldDB" id="A0A369YM14"/>
<evidence type="ECO:0000256" key="2">
    <source>
        <dbReference type="SAM" id="SignalP"/>
    </source>
</evidence>
<dbReference type="Proteomes" id="UP000253872">
    <property type="component" value="Unassembled WGS sequence"/>
</dbReference>
<evidence type="ECO:0000313" key="4">
    <source>
        <dbReference type="EMBL" id="RDE73855.1"/>
    </source>
</evidence>
<evidence type="ECO:0000313" key="5">
    <source>
        <dbReference type="Proteomes" id="UP000253872"/>
    </source>
</evidence>
<dbReference type="STRING" id="1035839.GCA_000238795_00648"/>
<dbReference type="Gene3D" id="2.40.160.90">
    <property type="match status" value="1"/>
</dbReference>
<dbReference type="InterPro" id="IPR011250">
    <property type="entry name" value="OMP/PagP_B-barrel"/>
</dbReference>
<dbReference type="RefSeq" id="WP_111401635.1">
    <property type="nucleotide sequence ID" value="NZ_QEPN01000001.1"/>
</dbReference>
<comment type="caution">
    <text evidence="4">The sequence shown here is derived from an EMBL/GenBank/DDBJ whole genome shotgun (WGS) entry which is preliminary data.</text>
</comment>
<protein>
    <recommendedName>
        <fullName evidence="3">Transferrin-binding protein B C-lobe/N-lobe beta-barrel domain-containing protein</fullName>
    </recommendedName>
</protein>
<feature type="chain" id="PRO_5016943239" description="Transferrin-binding protein B C-lobe/N-lobe beta-barrel domain-containing protein" evidence="2">
    <location>
        <begin position="19"/>
        <end position="205"/>
    </location>
</feature>
<dbReference type="EMBL" id="QEPN01000001">
    <property type="protein sequence ID" value="RDE73855.1"/>
    <property type="molecule type" value="Genomic_DNA"/>
</dbReference>
<proteinExistence type="predicted"/>
<sequence length="205" mass="21320">MKKLLLSAILVGFLTACSGGGGGSGSGSGTVTTPDNTKVDLDNSAKGDIGAKTTDGELYGQNSNDSFYGIWINDAKTVKKVHYQEKTAATNLPSGTATYLGDAYWVNGTTGQPSKGGKTTLNVDFDKKTVDGKVEFSLLSDGRAQDITLHQTQLNGTKFSGRASTLLQEGTYEGGLFGNGAKEAAGVATFKGNQSYDASFGGIRY</sequence>